<dbReference type="InterPro" id="IPR013094">
    <property type="entry name" value="AB_hydrolase_3"/>
</dbReference>
<dbReference type="PANTHER" id="PTHR48081">
    <property type="entry name" value="AB HYDROLASE SUPERFAMILY PROTEIN C4A8.06C"/>
    <property type="match status" value="1"/>
</dbReference>
<evidence type="ECO:0000259" key="4">
    <source>
        <dbReference type="Pfam" id="PF07859"/>
    </source>
</evidence>
<proteinExistence type="inferred from homology"/>
<feature type="active site" evidence="3">
    <location>
        <position position="184"/>
    </location>
</feature>
<dbReference type="AlphaFoldDB" id="A0A8H7UL11"/>
<dbReference type="OrthoDB" id="408631at2759"/>
<accession>A0A8H7UL11</accession>
<keyword evidence="2" id="KW-0378">Hydrolase</keyword>
<dbReference type="Proteomes" id="UP000650833">
    <property type="component" value="Unassembled WGS sequence"/>
</dbReference>
<evidence type="ECO:0000256" key="3">
    <source>
        <dbReference type="PROSITE-ProRule" id="PRU10038"/>
    </source>
</evidence>
<dbReference type="InterPro" id="IPR033140">
    <property type="entry name" value="Lipase_GDXG_put_SER_AS"/>
</dbReference>
<comment type="similarity">
    <text evidence="1">Belongs to the 'GDXG' lipolytic enzyme family.</text>
</comment>
<evidence type="ECO:0000313" key="6">
    <source>
        <dbReference type="Proteomes" id="UP000650833"/>
    </source>
</evidence>
<gene>
    <name evidence="5" type="ORF">INT46_001936</name>
</gene>
<dbReference type="EMBL" id="JAEPRC010001123">
    <property type="protein sequence ID" value="KAG2189921.1"/>
    <property type="molecule type" value="Genomic_DNA"/>
</dbReference>
<dbReference type="PROSITE" id="PS01174">
    <property type="entry name" value="LIPASE_GDXG_SER"/>
    <property type="match status" value="1"/>
</dbReference>
<organism evidence="5 6">
    <name type="scientific">Mucor plumbeus</name>
    <dbReference type="NCBI Taxonomy" id="97098"/>
    <lineage>
        <taxon>Eukaryota</taxon>
        <taxon>Fungi</taxon>
        <taxon>Fungi incertae sedis</taxon>
        <taxon>Mucoromycota</taxon>
        <taxon>Mucoromycotina</taxon>
        <taxon>Mucoromycetes</taxon>
        <taxon>Mucorales</taxon>
        <taxon>Mucorineae</taxon>
        <taxon>Mucoraceae</taxon>
        <taxon>Mucor</taxon>
    </lineage>
</organism>
<protein>
    <recommendedName>
        <fullName evidence="4">Alpha/beta hydrolase fold-3 domain-containing protein</fullName>
    </recommendedName>
</protein>
<keyword evidence="6" id="KW-1185">Reference proteome</keyword>
<evidence type="ECO:0000256" key="2">
    <source>
        <dbReference type="ARBA" id="ARBA00022801"/>
    </source>
</evidence>
<sequence>LSYFECNFPSFALQNIMENIRQLIKTNVPTSIMVPIIQGILSLPPTISRYLIADFTTPKKSQMNWIKMVEKPTWKGAWIGPNMAECQDDGQLFQRIRNADMIIYKAHGGAFRVGHCTMYMDVFQNWIHLLKENHNINALVLSVDYSLAPEHMYPVPVLECVAAYEYLINTLNIPGSKIILSGDSAGGALCLETLIRVYAPNILKDLGATRSNYNAEIPAGLLLVSPLVSANTSSWLWQFKEDIVTPILAARVLKEYLNLPDATNTDELHLLKLAQIRSDFDRFAPKNVMVYVGEREVMRDDILTLAHTVKQDKKFNVHIRKENYEHDWYFIRELVKPQDKHILTSSDEEFAAFAASSLIEAAENIEKSSSNSVTSTVEIAKALLVGKHPNHLIPEVDNAEIESEAVAVPPITA</sequence>
<reference evidence="5" key="1">
    <citation type="submission" date="2020-12" db="EMBL/GenBank/DDBJ databases">
        <title>Metabolic potential, ecology and presence of endohyphal bacteria is reflected in genomic diversity of Mucoromycotina.</title>
        <authorList>
            <person name="Muszewska A."/>
            <person name="Okrasinska A."/>
            <person name="Steczkiewicz K."/>
            <person name="Drgas O."/>
            <person name="Orlowska M."/>
            <person name="Perlinska-Lenart U."/>
            <person name="Aleksandrzak-Piekarczyk T."/>
            <person name="Szatraj K."/>
            <person name="Zielenkiewicz U."/>
            <person name="Pilsyk S."/>
            <person name="Malc E."/>
            <person name="Mieczkowski P."/>
            <person name="Kruszewska J.S."/>
            <person name="Biernat P."/>
            <person name="Pawlowska J."/>
        </authorList>
    </citation>
    <scope>NUCLEOTIDE SEQUENCE</scope>
    <source>
        <strain evidence="5">CBS 226.32</strain>
    </source>
</reference>
<name>A0A8H7UL11_9FUNG</name>
<dbReference type="InterPro" id="IPR050300">
    <property type="entry name" value="GDXG_lipolytic_enzyme"/>
</dbReference>
<dbReference type="Gene3D" id="3.40.50.1820">
    <property type="entry name" value="alpha/beta hydrolase"/>
    <property type="match status" value="1"/>
</dbReference>
<dbReference type="GO" id="GO:0016787">
    <property type="term" value="F:hydrolase activity"/>
    <property type="evidence" value="ECO:0007669"/>
    <property type="project" value="UniProtKB-KW"/>
</dbReference>
<dbReference type="SUPFAM" id="SSF53474">
    <property type="entry name" value="alpha/beta-Hydrolases"/>
    <property type="match status" value="1"/>
</dbReference>
<evidence type="ECO:0000256" key="1">
    <source>
        <dbReference type="ARBA" id="ARBA00010515"/>
    </source>
</evidence>
<evidence type="ECO:0000313" key="5">
    <source>
        <dbReference type="EMBL" id="KAG2189921.1"/>
    </source>
</evidence>
<dbReference type="Pfam" id="PF07859">
    <property type="entry name" value="Abhydrolase_3"/>
    <property type="match status" value="1"/>
</dbReference>
<comment type="caution">
    <text evidence="5">The sequence shown here is derived from an EMBL/GenBank/DDBJ whole genome shotgun (WGS) entry which is preliminary data.</text>
</comment>
<feature type="non-terminal residue" evidence="5">
    <location>
        <position position="1"/>
    </location>
</feature>
<dbReference type="PANTHER" id="PTHR48081:SF8">
    <property type="entry name" value="ALPHA_BETA HYDROLASE FOLD-3 DOMAIN-CONTAINING PROTEIN-RELATED"/>
    <property type="match status" value="1"/>
</dbReference>
<feature type="domain" description="Alpha/beta hydrolase fold-3" evidence="4">
    <location>
        <begin position="106"/>
        <end position="328"/>
    </location>
</feature>
<dbReference type="InterPro" id="IPR029058">
    <property type="entry name" value="AB_hydrolase_fold"/>
</dbReference>